<reference evidence="3" key="1">
    <citation type="journal article" date="2019" name="Gigascience">
        <title>De novo genome assembly of the endangered Acer yangbiense, a plant species with extremely small populations endemic to Yunnan Province, China.</title>
        <authorList>
            <person name="Yang J."/>
            <person name="Wariss H.M."/>
            <person name="Tao L."/>
            <person name="Zhang R."/>
            <person name="Yun Q."/>
            <person name="Hollingsworth P."/>
            <person name="Dao Z."/>
            <person name="Luo G."/>
            <person name="Guo H."/>
            <person name="Ma Y."/>
            <person name="Sun W."/>
        </authorList>
    </citation>
    <scope>NUCLEOTIDE SEQUENCE [LARGE SCALE GENOMIC DNA]</scope>
    <source>
        <strain evidence="3">cv. Malutang</strain>
    </source>
</reference>
<evidence type="ECO:0000313" key="3">
    <source>
        <dbReference type="Proteomes" id="UP000323000"/>
    </source>
</evidence>
<feature type="region of interest" description="Disordered" evidence="1">
    <location>
        <begin position="1"/>
        <end position="63"/>
    </location>
</feature>
<comment type="caution">
    <text evidence="2">The sequence shown here is derived from an EMBL/GenBank/DDBJ whole genome shotgun (WGS) entry which is preliminary data.</text>
</comment>
<keyword evidence="3" id="KW-1185">Reference proteome</keyword>
<dbReference type="Proteomes" id="UP000323000">
    <property type="component" value="Chromosome 6"/>
</dbReference>
<dbReference type="EMBL" id="VAHF01000006">
    <property type="protein sequence ID" value="TXG59501.1"/>
    <property type="molecule type" value="Genomic_DNA"/>
</dbReference>
<sequence length="346" mass="38497">MKPSPSTSTARPMPLPLPLPLPEENGELRLPSPKDTGGLGRAAEERERDGFRDRDRVDGAAEGVPSSSFPITSVFSNRVPRISPEYLDKNSYRNVHRKDRNSVESSRVKFRLDIPFPECSTSPLWKPLLSPKNESKTKFGLSFITEKLELCVQEEVEMFPDDLKSAECIKQLEQGHQRSQLLVDASGVQGLLTLEWLNIKYMGSLKNGDPVFGLWEFSFAEQNSLHVVNLSRITKYDVQLFILSVLVSHLALDNFGLFTAQLTGQAADLSLKGSPYWMAPEGGERQQQSQLETSDLTYAPRSPRSILEALPSASPPRSRHSTRHPIPSALTLSLIISGTKTNGMPR</sequence>
<feature type="compositionally biased region" description="Basic and acidic residues" evidence="1">
    <location>
        <begin position="42"/>
        <end position="59"/>
    </location>
</feature>
<feature type="compositionally biased region" description="Polar residues" evidence="1">
    <location>
        <begin position="1"/>
        <end position="10"/>
    </location>
</feature>
<name>A0A5C7HR21_9ROSI</name>
<protein>
    <submittedName>
        <fullName evidence="2">Uncharacterized protein</fullName>
    </submittedName>
</protein>
<accession>A0A5C7HR21</accession>
<dbReference type="OrthoDB" id="266718at2759"/>
<dbReference type="AlphaFoldDB" id="A0A5C7HR21"/>
<evidence type="ECO:0000313" key="2">
    <source>
        <dbReference type="EMBL" id="TXG59501.1"/>
    </source>
</evidence>
<gene>
    <name evidence="2" type="ORF">EZV62_014074</name>
</gene>
<proteinExistence type="predicted"/>
<evidence type="ECO:0000256" key="1">
    <source>
        <dbReference type="SAM" id="MobiDB-lite"/>
    </source>
</evidence>
<organism evidence="2 3">
    <name type="scientific">Acer yangbiense</name>
    <dbReference type="NCBI Taxonomy" id="1000413"/>
    <lineage>
        <taxon>Eukaryota</taxon>
        <taxon>Viridiplantae</taxon>
        <taxon>Streptophyta</taxon>
        <taxon>Embryophyta</taxon>
        <taxon>Tracheophyta</taxon>
        <taxon>Spermatophyta</taxon>
        <taxon>Magnoliopsida</taxon>
        <taxon>eudicotyledons</taxon>
        <taxon>Gunneridae</taxon>
        <taxon>Pentapetalae</taxon>
        <taxon>rosids</taxon>
        <taxon>malvids</taxon>
        <taxon>Sapindales</taxon>
        <taxon>Sapindaceae</taxon>
        <taxon>Hippocastanoideae</taxon>
        <taxon>Acereae</taxon>
        <taxon>Acer</taxon>
    </lineage>
</organism>